<reference evidence="11" key="1">
    <citation type="submission" date="2025-08" db="UniProtKB">
        <authorList>
            <consortium name="RefSeq"/>
        </authorList>
    </citation>
    <scope>IDENTIFICATION</scope>
    <source>
        <tissue evidence="11">Total insect</tissue>
    </source>
</reference>
<dbReference type="GO" id="GO:0005634">
    <property type="term" value="C:nucleus"/>
    <property type="evidence" value="ECO:0007669"/>
    <property type="project" value="UniProtKB-SubCell"/>
</dbReference>
<dbReference type="Proteomes" id="UP000515158">
    <property type="component" value="Unplaced"/>
</dbReference>
<evidence type="ECO:0000256" key="3">
    <source>
        <dbReference type="ARBA" id="ARBA00006958"/>
    </source>
</evidence>
<dbReference type="GeneID" id="117647754"/>
<evidence type="ECO:0000256" key="4">
    <source>
        <dbReference type="ARBA" id="ARBA00022722"/>
    </source>
</evidence>
<keyword evidence="10" id="KW-1185">Reference proteome</keyword>
<evidence type="ECO:0000256" key="8">
    <source>
        <dbReference type="SAM" id="Phobius"/>
    </source>
</evidence>
<dbReference type="AlphaFoldDB" id="A0A6P8ZBS5"/>
<dbReference type="GO" id="GO:0046872">
    <property type="term" value="F:metal ion binding"/>
    <property type="evidence" value="ECO:0007669"/>
    <property type="project" value="UniProtKB-KW"/>
</dbReference>
<keyword evidence="6" id="KW-0378">Hydrolase</keyword>
<protein>
    <submittedName>
        <fullName evidence="11">Protein ALP1-like</fullName>
    </submittedName>
</protein>
<evidence type="ECO:0000313" key="11">
    <source>
        <dbReference type="RefSeq" id="XP_034245542.1"/>
    </source>
</evidence>
<feature type="domain" description="DDE Tnp4" evidence="9">
    <location>
        <begin position="176"/>
        <end position="342"/>
    </location>
</feature>
<evidence type="ECO:0000313" key="10">
    <source>
        <dbReference type="Proteomes" id="UP000515158"/>
    </source>
</evidence>
<dbReference type="OrthoDB" id="6576773at2759"/>
<dbReference type="InterPro" id="IPR027806">
    <property type="entry name" value="HARBI1_dom"/>
</dbReference>
<comment type="similarity">
    <text evidence="3">Belongs to the HARBI1 family.</text>
</comment>
<dbReference type="PANTHER" id="PTHR22930">
    <property type="match status" value="1"/>
</dbReference>
<dbReference type="KEGG" id="tpal:117647754"/>
<sequence length="431" mass="50119">MDNNDVPLETFGAALILLTLSVLVLKRRRRGGIRRWWRHPTLIEEDGEYAKLFLPYKNTSHDRFFRYTRMEVWQFDELLKLVGPRLRRFSMRKPVPPEERLAITIRYLAHGGNLITLAEAYRRGHSTVNDIVRETCDAIWEALSPIYVKTPSREDWPRISREFWELWNFPNCLGAVDGKHVEIICPPNAGSVTFNNHYSSHSTVLMAMCDAKYRFTYVDLGSYGSQSDSSIFMNSQFGRDLLEGNLDLPPEQPMPFTREPHFPHWMVADQAFPLSENILRPYPGKSLTEEQRVFNYRLSRARRCIENAFGILVGRWRLFRKRIQALPETVDSYLKAAICLHNFVITTQEEGTSQYCPPNYVDREDGQGRRIDGAWRADPQDDAPLFRPIGRIGANRAGVQIIRMRDQVAQYLVSEEGAVDWQDRIVWEGYE</sequence>
<comment type="subcellular location">
    <subcellularLocation>
        <location evidence="2">Nucleus</location>
    </subcellularLocation>
</comment>
<organism evidence="11">
    <name type="scientific">Thrips palmi</name>
    <name type="common">Melon thrips</name>
    <dbReference type="NCBI Taxonomy" id="161013"/>
    <lineage>
        <taxon>Eukaryota</taxon>
        <taxon>Metazoa</taxon>
        <taxon>Ecdysozoa</taxon>
        <taxon>Arthropoda</taxon>
        <taxon>Hexapoda</taxon>
        <taxon>Insecta</taxon>
        <taxon>Pterygota</taxon>
        <taxon>Neoptera</taxon>
        <taxon>Paraneoptera</taxon>
        <taxon>Thysanoptera</taxon>
        <taxon>Terebrantia</taxon>
        <taxon>Thripoidea</taxon>
        <taxon>Thripidae</taxon>
        <taxon>Thrips</taxon>
    </lineage>
</organism>
<dbReference type="InterPro" id="IPR045249">
    <property type="entry name" value="HARBI1-like"/>
</dbReference>
<evidence type="ECO:0000256" key="6">
    <source>
        <dbReference type="ARBA" id="ARBA00022801"/>
    </source>
</evidence>
<keyword evidence="8" id="KW-0472">Membrane</keyword>
<proteinExistence type="inferred from homology"/>
<feature type="transmembrane region" description="Helical" evidence="8">
    <location>
        <begin position="6"/>
        <end position="25"/>
    </location>
</feature>
<keyword evidence="8" id="KW-1133">Transmembrane helix</keyword>
<gene>
    <name evidence="11" type="primary">LOC117647754</name>
</gene>
<dbReference type="InParanoid" id="A0A6P8ZBS5"/>
<dbReference type="PANTHER" id="PTHR22930:SF258">
    <property type="entry name" value="PROTEIN ALP1-LIKE ISOFORM X1"/>
    <property type="match status" value="1"/>
</dbReference>
<dbReference type="GO" id="GO:0004518">
    <property type="term" value="F:nuclease activity"/>
    <property type="evidence" value="ECO:0007669"/>
    <property type="project" value="UniProtKB-KW"/>
</dbReference>
<evidence type="ECO:0000256" key="5">
    <source>
        <dbReference type="ARBA" id="ARBA00022723"/>
    </source>
</evidence>
<keyword evidence="8" id="KW-0812">Transmembrane</keyword>
<dbReference type="RefSeq" id="XP_034245542.1">
    <property type="nucleotide sequence ID" value="XM_034389651.1"/>
</dbReference>
<dbReference type="Pfam" id="PF13359">
    <property type="entry name" value="DDE_Tnp_4"/>
    <property type="match status" value="1"/>
</dbReference>
<keyword evidence="7" id="KW-0539">Nucleus</keyword>
<name>A0A6P8ZBS5_THRPL</name>
<keyword evidence="5" id="KW-0479">Metal-binding</keyword>
<evidence type="ECO:0000256" key="1">
    <source>
        <dbReference type="ARBA" id="ARBA00001968"/>
    </source>
</evidence>
<evidence type="ECO:0000259" key="9">
    <source>
        <dbReference type="Pfam" id="PF13359"/>
    </source>
</evidence>
<dbReference type="GO" id="GO:0016787">
    <property type="term" value="F:hydrolase activity"/>
    <property type="evidence" value="ECO:0007669"/>
    <property type="project" value="UniProtKB-KW"/>
</dbReference>
<evidence type="ECO:0000256" key="7">
    <source>
        <dbReference type="ARBA" id="ARBA00023242"/>
    </source>
</evidence>
<dbReference type="FunCoup" id="A0A6P8ZBS5">
    <property type="interactions" value="1"/>
</dbReference>
<accession>A0A6P8ZBS5</accession>
<comment type="cofactor">
    <cofactor evidence="1">
        <name>a divalent metal cation</name>
        <dbReference type="ChEBI" id="CHEBI:60240"/>
    </cofactor>
</comment>
<evidence type="ECO:0000256" key="2">
    <source>
        <dbReference type="ARBA" id="ARBA00004123"/>
    </source>
</evidence>
<keyword evidence="4" id="KW-0540">Nuclease</keyword>